<organism evidence="1 2">
    <name type="scientific">Abeliophyllum distichum</name>
    <dbReference type="NCBI Taxonomy" id="126358"/>
    <lineage>
        <taxon>Eukaryota</taxon>
        <taxon>Viridiplantae</taxon>
        <taxon>Streptophyta</taxon>
        <taxon>Embryophyta</taxon>
        <taxon>Tracheophyta</taxon>
        <taxon>Spermatophyta</taxon>
        <taxon>Magnoliopsida</taxon>
        <taxon>eudicotyledons</taxon>
        <taxon>Gunneridae</taxon>
        <taxon>Pentapetalae</taxon>
        <taxon>asterids</taxon>
        <taxon>lamiids</taxon>
        <taxon>Lamiales</taxon>
        <taxon>Oleaceae</taxon>
        <taxon>Forsythieae</taxon>
        <taxon>Abeliophyllum</taxon>
    </lineage>
</organism>
<dbReference type="EMBL" id="JBFOLK010000014">
    <property type="protein sequence ID" value="KAL2461173.1"/>
    <property type="molecule type" value="Genomic_DNA"/>
</dbReference>
<evidence type="ECO:0000313" key="2">
    <source>
        <dbReference type="Proteomes" id="UP001604336"/>
    </source>
</evidence>
<keyword evidence="2" id="KW-1185">Reference proteome</keyword>
<proteinExistence type="predicted"/>
<comment type="caution">
    <text evidence="1">The sequence shown here is derived from an EMBL/GenBank/DDBJ whole genome shotgun (WGS) entry which is preliminary data.</text>
</comment>
<name>A0ABD1PBB0_9LAMI</name>
<sequence>MHNHIKNFNHRTLKTQECKLLNYKGENSCINILEQAQYFYSGLSPQSKSTVNSSANGSIANKNVNEAWDLYELIANTKTMFSSDRTTPRKVAVIHEIDDYQPPMQNLLH</sequence>
<dbReference type="AlphaFoldDB" id="A0ABD1PBB0"/>
<evidence type="ECO:0000313" key="1">
    <source>
        <dbReference type="EMBL" id="KAL2461173.1"/>
    </source>
</evidence>
<reference evidence="2" key="1">
    <citation type="submission" date="2024-07" db="EMBL/GenBank/DDBJ databases">
        <title>Two chromosome-level genome assemblies of Korean endemic species Abeliophyllum distichum and Forsythia ovata (Oleaceae).</title>
        <authorList>
            <person name="Jang H."/>
        </authorList>
    </citation>
    <scope>NUCLEOTIDE SEQUENCE [LARGE SCALE GENOMIC DNA]</scope>
</reference>
<protein>
    <submittedName>
        <fullName evidence="1">Uncharacterized protein</fullName>
    </submittedName>
</protein>
<accession>A0ABD1PBB0</accession>
<dbReference type="Proteomes" id="UP001604336">
    <property type="component" value="Unassembled WGS sequence"/>
</dbReference>
<gene>
    <name evidence="1" type="ORF">Adt_44593</name>
</gene>